<evidence type="ECO:0000256" key="10">
    <source>
        <dbReference type="ARBA" id="ARBA00022989"/>
    </source>
</evidence>
<evidence type="ECO:0000256" key="9">
    <source>
        <dbReference type="ARBA" id="ARBA00022984"/>
    </source>
</evidence>
<keyword evidence="8" id="KW-0133">Cell shape</keyword>
<dbReference type="PANTHER" id="PTHR30474">
    <property type="entry name" value="CELL CYCLE PROTEIN"/>
    <property type="match status" value="1"/>
</dbReference>
<organism evidence="24 25">
    <name type="scientific">Paenibacillus hunanensis</name>
    <dbReference type="NCBI Taxonomy" id="539262"/>
    <lineage>
        <taxon>Bacteria</taxon>
        <taxon>Bacillati</taxon>
        <taxon>Bacillota</taxon>
        <taxon>Bacilli</taxon>
        <taxon>Bacillales</taxon>
        <taxon>Paenibacillaceae</taxon>
        <taxon>Paenibacillus</taxon>
    </lineage>
</organism>
<evidence type="ECO:0000256" key="20">
    <source>
        <dbReference type="ARBA" id="ARBA00049902"/>
    </source>
</evidence>
<feature type="transmembrane region" description="Helical" evidence="23">
    <location>
        <begin position="120"/>
        <end position="138"/>
    </location>
</feature>
<dbReference type="EC" id="2.4.99.28" evidence="19"/>
<keyword evidence="13" id="KW-0961">Cell wall biogenesis/degradation</keyword>
<keyword evidence="7 23" id="KW-0812">Transmembrane</keyword>
<keyword evidence="4 24" id="KW-0132">Cell division</keyword>
<feature type="compositionally biased region" description="Polar residues" evidence="22">
    <location>
        <begin position="428"/>
        <end position="447"/>
    </location>
</feature>
<keyword evidence="6" id="KW-0808">Transferase</keyword>
<evidence type="ECO:0000313" key="25">
    <source>
        <dbReference type="Proteomes" id="UP001185028"/>
    </source>
</evidence>
<evidence type="ECO:0000256" key="21">
    <source>
        <dbReference type="ARBA" id="ARBA00049966"/>
    </source>
</evidence>
<comment type="function">
    <text evidence="21">Peptidoglycan polymerase that is essential for cell division.</text>
</comment>
<feature type="transmembrane region" description="Helical" evidence="23">
    <location>
        <begin position="94"/>
        <end position="113"/>
    </location>
</feature>
<evidence type="ECO:0000256" key="3">
    <source>
        <dbReference type="ARBA" id="ARBA00022475"/>
    </source>
</evidence>
<feature type="transmembrane region" description="Helical" evidence="23">
    <location>
        <begin position="158"/>
        <end position="175"/>
    </location>
</feature>
<feature type="transmembrane region" description="Helical" evidence="23">
    <location>
        <begin position="236"/>
        <end position="253"/>
    </location>
</feature>
<evidence type="ECO:0000256" key="15">
    <source>
        <dbReference type="ARBA" id="ARBA00033270"/>
    </source>
</evidence>
<feature type="transmembrane region" description="Helical" evidence="23">
    <location>
        <begin position="52"/>
        <end position="74"/>
    </location>
</feature>
<dbReference type="EMBL" id="JAVDQH010000041">
    <property type="protein sequence ID" value="MDR6246772.1"/>
    <property type="molecule type" value="Genomic_DNA"/>
</dbReference>
<dbReference type="NCBIfam" id="TIGR02614">
    <property type="entry name" value="ftsW"/>
    <property type="match status" value="1"/>
</dbReference>
<evidence type="ECO:0000256" key="17">
    <source>
        <dbReference type="ARBA" id="ARBA00041185"/>
    </source>
</evidence>
<evidence type="ECO:0000256" key="4">
    <source>
        <dbReference type="ARBA" id="ARBA00022618"/>
    </source>
</evidence>
<evidence type="ECO:0000256" key="7">
    <source>
        <dbReference type="ARBA" id="ARBA00022692"/>
    </source>
</evidence>
<evidence type="ECO:0000256" key="6">
    <source>
        <dbReference type="ARBA" id="ARBA00022679"/>
    </source>
</evidence>
<evidence type="ECO:0000256" key="14">
    <source>
        <dbReference type="ARBA" id="ARBA00032370"/>
    </source>
</evidence>
<evidence type="ECO:0000256" key="16">
    <source>
        <dbReference type="ARBA" id="ARBA00038053"/>
    </source>
</evidence>
<sequence length="447" mass="48489">MNKIRQPAPGPGTQSLANRYRSGGNKRTSNVRNIPKPAEPNRKILKQGAPDFQLLVLTFVLVGFGILMVFSASSSLTFTSERFNYDSMYFTKRHIVFAVVGLIAMFFAMKAHYSKYKKWFAPFFMVTLLLLVAVLIIGGKINGARSWIQLPAGASIQPAELAKLAVILYLSALIAKKGERFRDLRTGYIPVMLIVGLVAGLIMLQPDLGSCMILVATAGLIIYAGGASVKHIFASVALLLLGAALVFGVNSLFSHDSGEKGDSNYRMGRIETFLDPFADEKGAGYNMIQSLTAIGQGGFSGSGFGQSIQKLHYLPNPYNDFIFSVIGEEFGFVGTTLFLLAYAYFIVRGIWISLRCPDIFGTLVGVGIMGMFAIQAFINIGGVTNTIPLTGVPLPFISYGGTSLVVMMLSMGIMLSISRETHRALAEQQATGSDSGTRRQSISMRMK</sequence>
<evidence type="ECO:0000256" key="12">
    <source>
        <dbReference type="ARBA" id="ARBA00023306"/>
    </source>
</evidence>
<proteinExistence type="inferred from homology"/>
<evidence type="ECO:0000256" key="13">
    <source>
        <dbReference type="ARBA" id="ARBA00023316"/>
    </source>
</evidence>
<evidence type="ECO:0000256" key="22">
    <source>
        <dbReference type="SAM" id="MobiDB-lite"/>
    </source>
</evidence>
<dbReference type="InterPro" id="IPR001182">
    <property type="entry name" value="FtsW/RodA"/>
</dbReference>
<comment type="similarity">
    <text evidence="16">Belongs to the SEDS family. FtsW subfamily.</text>
</comment>
<dbReference type="Pfam" id="PF01098">
    <property type="entry name" value="FTSW_RODA_SPOVE"/>
    <property type="match status" value="1"/>
</dbReference>
<feature type="region of interest" description="Disordered" evidence="22">
    <location>
        <begin position="427"/>
        <end position="447"/>
    </location>
</feature>
<dbReference type="RefSeq" id="WP_188775114.1">
    <property type="nucleotide sequence ID" value="NZ_BMMB01000004.1"/>
</dbReference>
<evidence type="ECO:0000256" key="23">
    <source>
        <dbReference type="SAM" id="Phobius"/>
    </source>
</evidence>
<comment type="caution">
    <text evidence="24">The sequence shown here is derived from an EMBL/GenBank/DDBJ whole genome shotgun (WGS) entry which is preliminary data.</text>
</comment>
<evidence type="ECO:0000256" key="1">
    <source>
        <dbReference type="ARBA" id="ARBA00004651"/>
    </source>
</evidence>
<evidence type="ECO:0000256" key="8">
    <source>
        <dbReference type="ARBA" id="ARBA00022960"/>
    </source>
</evidence>
<feature type="transmembrane region" description="Helical" evidence="23">
    <location>
        <begin position="212"/>
        <end position="229"/>
    </location>
</feature>
<dbReference type="InterPro" id="IPR013437">
    <property type="entry name" value="FtsW"/>
</dbReference>
<keyword evidence="11 23" id="KW-0472">Membrane</keyword>
<dbReference type="Proteomes" id="UP001185028">
    <property type="component" value="Unassembled WGS sequence"/>
</dbReference>
<comment type="catalytic activity">
    <reaction evidence="20">
        <text>[GlcNAc-(1-&gt;4)-Mur2Ac(oyl-L-Ala-gamma-D-Glu-L-Lys-D-Ala-D-Ala)](n)-di-trans,octa-cis-undecaprenyl diphosphate + beta-D-GlcNAc-(1-&gt;4)-Mur2Ac(oyl-L-Ala-gamma-D-Glu-L-Lys-D-Ala-D-Ala)-di-trans,octa-cis-undecaprenyl diphosphate = [GlcNAc-(1-&gt;4)-Mur2Ac(oyl-L-Ala-gamma-D-Glu-L-Lys-D-Ala-D-Ala)](n+1)-di-trans,octa-cis-undecaprenyl diphosphate + di-trans,octa-cis-undecaprenyl diphosphate + H(+)</text>
        <dbReference type="Rhea" id="RHEA:23708"/>
        <dbReference type="Rhea" id="RHEA-COMP:9602"/>
        <dbReference type="Rhea" id="RHEA-COMP:9603"/>
        <dbReference type="ChEBI" id="CHEBI:15378"/>
        <dbReference type="ChEBI" id="CHEBI:58405"/>
        <dbReference type="ChEBI" id="CHEBI:60033"/>
        <dbReference type="ChEBI" id="CHEBI:78435"/>
        <dbReference type="EC" id="2.4.99.28"/>
    </reaction>
</comment>
<dbReference type="PANTHER" id="PTHR30474:SF2">
    <property type="entry name" value="PEPTIDOGLYCAN GLYCOSYLTRANSFERASE FTSW-RELATED"/>
    <property type="match status" value="1"/>
</dbReference>
<keyword evidence="9" id="KW-0573">Peptidoglycan synthesis</keyword>
<evidence type="ECO:0000313" key="24">
    <source>
        <dbReference type="EMBL" id="MDR6246772.1"/>
    </source>
</evidence>
<name>A0ABU1J760_9BACL</name>
<dbReference type="GO" id="GO:0051301">
    <property type="term" value="P:cell division"/>
    <property type="evidence" value="ECO:0007669"/>
    <property type="project" value="UniProtKB-KW"/>
</dbReference>
<feature type="transmembrane region" description="Helical" evidence="23">
    <location>
        <begin position="396"/>
        <end position="417"/>
    </location>
</feature>
<protein>
    <recommendedName>
        <fullName evidence="17">Probable peptidoglycan glycosyltransferase FtsW</fullName>
        <ecNumber evidence="19">2.4.99.28</ecNumber>
    </recommendedName>
    <alternativeName>
        <fullName evidence="18">Cell division protein FtsW</fullName>
    </alternativeName>
    <alternativeName>
        <fullName evidence="15">Cell wall polymerase</fullName>
    </alternativeName>
    <alternativeName>
        <fullName evidence="14">Peptidoglycan polymerase</fullName>
    </alternativeName>
</protein>
<keyword evidence="5" id="KW-0328">Glycosyltransferase</keyword>
<gene>
    <name evidence="24" type="ORF">JOC58_004732</name>
</gene>
<evidence type="ECO:0000256" key="19">
    <source>
        <dbReference type="ARBA" id="ARBA00044770"/>
    </source>
</evidence>
<feature type="region of interest" description="Disordered" evidence="22">
    <location>
        <begin position="1"/>
        <end position="40"/>
    </location>
</feature>
<keyword evidence="3" id="KW-1003">Cell membrane</keyword>
<feature type="transmembrane region" description="Helical" evidence="23">
    <location>
        <begin position="187"/>
        <end position="206"/>
    </location>
</feature>
<keyword evidence="12" id="KW-0131">Cell cycle</keyword>
<feature type="transmembrane region" description="Helical" evidence="23">
    <location>
        <begin position="359"/>
        <end position="384"/>
    </location>
</feature>
<keyword evidence="10 23" id="KW-1133">Transmembrane helix</keyword>
<comment type="pathway">
    <text evidence="2">Cell wall biogenesis; peptidoglycan biosynthesis.</text>
</comment>
<accession>A0ABU1J760</accession>
<evidence type="ECO:0000256" key="18">
    <source>
        <dbReference type="ARBA" id="ARBA00041418"/>
    </source>
</evidence>
<evidence type="ECO:0000256" key="5">
    <source>
        <dbReference type="ARBA" id="ARBA00022676"/>
    </source>
</evidence>
<evidence type="ECO:0000256" key="2">
    <source>
        <dbReference type="ARBA" id="ARBA00004752"/>
    </source>
</evidence>
<keyword evidence="25" id="KW-1185">Reference proteome</keyword>
<feature type="transmembrane region" description="Helical" evidence="23">
    <location>
        <begin position="321"/>
        <end position="347"/>
    </location>
</feature>
<comment type="subcellular location">
    <subcellularLocation>
        <location evidence="1">Cell membrane</location>
        <topology evidence="1">Multi-pass membrane protein</topology>
    </subcellularLocation>
</comment>
<reference evidence="24 25" key="1">
    <citation type="submission" date="2023-07" db="EMBL/GenBank/DDBJ databases">
        <title>Genomic Encyclopedia of Type Strains, Phase IV (KMG-IV): sequencing the most valuable type-strain genomes for metagenomic binning, comparative biology and taxonomic classification.</title>
        <authorList>
            <person name="Goeker M."/>
        </authorList>
    </citation>
    <scope>NUCLEOTIDE SEQUENCE [LARGE SCALE GENOMIC DNA]</scope>
    <source>
        <strain evidence="24 25">DSM 22170</strain>
    </source>
</reference>
<evidence type="ECO:0000256" key="11">
    <source>
        <dbReference type="ARBA" id="ARBA00023136"/>
    </source>
</evidence>